<dbReference type="InterPro" id="IPR031939">
    <property type="entry name" value="Adhesin_E-like"/>
</dbReference>
<gene>
    <name evidence="3" type="ORF">I2494_18310</name>
</gene>
<feature type="domain" description="Surface-adhesin protein E-like" evidence="2">
    <location>
        <begin position="46"/>
        <end position="139"/>
    </location>
</feature>
<evidence type="ECO:0000313" key="4">
    <source>
        <dbReference type="Proteomes" id="UP001296921"/>
    </source>
</evidence>
<dbReference type="PROSITE" id="PS51257">
    <property type="entry name" value="PROKAR_LIPOPROTEIN"/>
    <property type="match status" value="1"/>
</dbReference>
<keyword evidence="4" id="KW-1185">Reference proteome</keyword>
<organism evidence="3 4">
    <name type="scientific">Limnobaculum allomyrinae</name>
    <dbReference type="NCBI Taxonomy" id="2791986"/>
    <lineage>
        <taxon>Bacteria</taxon>
        <taxon>Pseudomonadati</taxon>
        <taxon>Pseudomonadota</taxon>
        <taxon>Gammaproteobacteria</taxon>
        <taxon>Enterobacterales</taxon>
        <taxon>Budviciaceae</taxon>
        <taxon>Limnobaculum</taxon>
    </lineage>
</organism>
<keyword evidence="1" id="KW-0732">Signal</keyword>
<evidence type="ECO:0000259" key="2">
    <source>
        <dbReference type="Pfam" id="PF16747"/>
    </source>
</evidence>
<accession>A0ABS1IWM4</accession>
<proteinExistence type="predicted"/>
<reference evidence="3 4" key="1">
    <citation type="submission" date="2020-11" db="EMBL/GenBank/DDBJ databases">
        <title>Insectihabitans protaetiae gen. nov. sp. nov. and Insectihabitans allomyrinae sp. nov., isolated from larvae of Protaetia brevitarsis seulensis and Allomyrina dichotoma, respectively.</title>
        <authorList>
            <person name="Lee S.D."/>
            <person name="Byeon Y.-S."/>
            <person name="Kim S.-M."/>
            <person name="Yang H.L."/>
            <person name="Kim I.S."/>
        </authorList>
    </citation>
    <scope>NUCLEOTIDE SEQUENCE [LARGE SCALE GENOMIC DNA]</scope>
    <source>
        <strain evidence="3 4">BWR-B9</strain>
    </source>
</reference>
<dbReference type="Pfam" id="PF16747">
    <property type="entry name" value="Adhesin_E"/>
    <property type="match status" value="1"/>
</dbReference>
<protein>
    <recommendedName>
        <fullName evidence="2">Surface-adhesin protein E-like domain-containing protein</fullName>
    </recommendedName>
</protein>
<comment type="caution">
    <text evidence="3">The sequence shown here is derived from an EMBL/GenBank/DDBJ whole genome shotgun (WGS) entry which is preliminary data.</text>
</comment>
<feature type="chain" id="PRO_5046580540" description="Surface-adhesin protein E-like domain-containing protein" evidence="1">
    <location>
        <begin position="24"/>
        <end position="148"/>
    </location>
</feature>
<feature type="signal peptide" evidence="1">
    <location>
        <begin position="1"/>
        <end position="23"/>
    </location>
</feature>
<dbReference type="RefSeq" id="WP_218467470.1">
    <property type="nucleotide sequence ID" value="NZ_JADRCR010000013.1"/>
</dbReference>
<evidence type="ECO:0000256" key="1">
    <source>
        <dbReference type="SAM" id="SignalP"/>
    </source>
</evidence>
<sequence>MKNKLIKLLVFSVALITAGCANDYNDEQELTFLNSDGERDIYLSKVIHTYNDNPVLSYFYYIQHYEEPKEVGGKEIGSSKSIFLFDCSIKNKFSLFPPVLYTTEYATGEPAYSLNLPGQWTIGETEDNLAGTLWKAACTEKYKELNPS</sequence>
<name>A0ABS1IWM4_9GAMM</name>
<dbReference type="EMBL" id="JADRCR010000013">
    <property type="protein sequence ID" value="MBK5145630.1"/>
    <property type="molecule type" value="Genomic_DNA"/>
</dbReference>
<evidence type="ECO:0000313" key="3">
    <source>
        <dbReference type="EMBL" id="MBK5145630.1"/>
    </source>
</evidence>
<dbReference type="Proteomes" id="UP001296921">
    <property type="component" value="Unassembled WGS sequence"/>
</dbReference>